<dbReference type="OrthoDB" id="5935824at2"/>
<evidence type="ECO:0000256" key="1">
    <source>
        <dbReference type="PROSITE-ProRule" id="PRU00339"/>
    </source>
</evidence>
<dbReference type="InterPro" id="IPR019734">
    <property type="entry name" value="TPR_rpt"/>
</dbReference>
<dbReference type="AlphaFoldDB" id="A0A4Q1JTM8"/>
<keyword evidence="3" id="KW-0812">Transmembrane</keyword>
<dbReference type="SUPFAM" id="SSF48452">
    <property type="entry name" value="TPR-like"/>
    <property type="match status" value="1"/>
</dbReference>
<keyword evidence="5" id="KW-1185">Reference proteome</keyword>
<feature type="transmembrane region" description="Helical" evidence="3">
    <location>
        <begin position="46"/>
        <end position="68"/>
    </location>
</feature>
<evidence type="ECO:0000313" key="4">
    <source>
        <dbReference type="EMBL" id="RXR04328.1"/>
    </source>
</evidence>
<keyword evidence="3" id="KW-0472">Membrane</keyword>
<protein>
    <recommendedName>
        <fullName evidence="6">Tetratricopeptide repeat protein</fullName>
    </recommendedName>
</protein>
<sequence>MSTRRPPDPMQRIEPHLGGEPDPVRAPMAAPPRPPRPPRNRNGWPVFLGLLAVIAVVAGGAALLGHGWPGTRLQSLLAQGDAALAQGMLDAPDGSGARQKFEAALALDSDRSEARDGLMRTGLAALQQARQAMAGNDVVLARQRLELAVALQVPKAESDAVDRELRQKEARGTGIEAILAKARQTREAGRRSGNEEAALTLYQRVLSLQPDNTEALEAREDLLAGVLARVRAKLQAGDLDLATTALARVRRFDPGHADLPQAQAEWERAVDALRARADTLLTAGDLNNAATTYQQVLRYRPDEALTRSALQRVAEAHALRARRAAGDFQFADAEQELAQAKAIAPDSAAVRQVEASLSQSRDSMARLGRTGGTPLGQQQRVIDHLAQMQQAAGKGQWIEPPGDSAYDHLRAAQAIAPDDPRVRQAAASLVPEVQRCFENELSANRIGRARGCLDAWQALARGDQRVRDGRRRLAARWIAVGTERLGAGDVPFALRAVGEARGLDPAAAGLADFDARVRSAQVAP</sequence>
<evidence type="ECO:0000313" key="5">
    <source>
        <dbReference type="Proteomes" id="UP000289784"/>
    </source>
</evidence>
<keyword evidence="1" id="KW-0802">TPR repeat</keyword>
<evidence type="ECO:0000256" key="2">
    <source>
        <dbReference type="SAM" id="MobiDB-lite"/>
    </source>
</evidence>
<dbReference type="Gene3D" id="1.25.40.10">
    <property type="entry name" value="Tetratricopeptide repeat domain"/>
    <property type="match status" value="2"/>
</dbReference>
<dbReference type="InterPro" id="IPR011990">
    <property type="entry name" value="TPR-like_helical_dom_sf"/>
</dbReference>
<evidence type="ECO:0000256" key="3">
    <source>
        <dbReference type="SAM" id="Phobius"/>
    </source>
</evidence>
<gene>
    <name evidence="4" type="ORF">EPA99_12685</name>
</gene>
<proteinExistence type="predicted"/>
<feature type="compositionally biased region" description="Basic and acidic residues" evidence="2">
    <location>
        <begin position="1"/>
        <end position="23"/>
    </location>
</feature>
<keyword evidence="3" id="KW-1133">Transmembrane helix</keyword>
<accession>A0A4Q1JTM8</accession>
<evidence type="ECO:0008006" key="6">
    <source>
        <dbReference type="Google" id="ProtNLM"/>
    </source>
</evidence>
<organism evidence="4 5">
    <name type="scientific">Pseudoxanthomonas composti</name>
    <dbReference type="NCBI Taxonomy" id="2137479"/>
    <lineage>
        <taxon>Bacteria</taxon>
        <taxon>Pseudomonadati</taxon>
        <taxon>Pseudomonadota</taxon>
        <taxon>Gammaproteobacteria</taxon>
        <taxon>Lysobacterales</taxon>
        <taxon>Lysobacteraceae</taxon>
        <taxon>Pseudoxanthomonas</taxon>
    </lineage>
</organism>
<dbReference type="RefSeq" id="WP_129471599.1">
    <property type="nucleotide sequence ID" value="NZ_SAWZ01000006.1"/>
</dbReference>
<dbReference type="PROSITE" id="PS50005">
    <property type="entry name" value="TPR"/>
    <property type="match status" value="1"/>
</dbReference>
<dbReference type="Proteomes" id="UP000289784">
    <property type="component" value="Unassembled WGS sequence"/>
</dbReference>
<dbReference type="EMBL" id="SAWZ01000006">
    <property type="protein sequence ID" value="RXR04328.1"/>
    <property type="molecule type" value="Genomic_DNA"/>
</dbReference>
<name>A0A4Q1JTM8_9GAMM</name>
<comment type="caution">
    <text evidence="4">The sequence shown here is derived from an EMBL/GenBank/DDBJ whole genome shotgun (WGS) entry which is preliminary data.</text>
</comment>
<reference evidence="4 5" key="1">
    <citation type="submission" date="2019-01" db="EMBL/GenBank/DDBJ databases">
        <title>Pseudoxanthomonas composti sp. nov., isolated from compost.</title>
        <authorList>
            <person name="Yang G."/>
        </authorList>
    </citation>
    <scope>NUCLEOTIDE SEQUENCE [LARGE SCALE GENOMIC DNA]</scope>
    <source>
        <strain evidence="4 5">GSS15</strain>
    </source>
</reference>
<feature type="region of interest" description="Disordered" evidence="2">
    <location>
        <begin position="1"/>
        <end position="40"/>
    </location>
</feature>
<feature type="repeat" description="TPR" evidence="1">
    <location>
        <begin position="270"/>
        <end position="303"/>
    </location>
</feature>